<keyword evidence="1" id="KW-0812">Transmembrane</keyword>
<accession>A0A2P5Y6V5</accession>
<name>A0A2P5Y6V5_GOSBA</name>
<protein>
    <recommendedName>
        <fullName evidence="4">Transmembrane protein</fullName>
    </recommendedName>
</protein>
<dbReference type="EMBL" id="KZ663611">
    <property type="protein sequence ID" value="PPS11307.1"/>
    <property type="molecule type" value="Genomic_DNA"/>
</dbReference>
<dbReference type="AlphaFoldDB" id="A0A2P5Y6V5"/>
<organism evidence="2 3">
    <name type="scientific">Gossypium barbadense</name>
    <name type="common">Sea Island cotton</name>
    <name type="synonym">Hibiscus barbadensis</name>
    <dbReference type="NCBI Taxonomy" id="3634"/>
    <lineage>
        <taxon>Eukaryota</taxon>
        <taxon>Viridiplantae</taxon>
        <taxon>Streptophyta</taxon>
        <taxon>Embryophyta</taxon>
        <taxon>Tracheophyta</taxon>
        <taxon>Spermatophyta</taxon>
        <taxon>Magnoliopsida</taxon>
        <taxon>eudicotyledons</taxon>
        <taxon>Gunneridae</taxon>
        <taxon>Pentapetalae</taxon>
        <taxon>rosids</taxon>
        <taxon>malvids</taxon>
        <taxon>Malvales</taxon>
        <taxon>Malvaceae</taxon>
        <taxon>Malvoideae</taxon>
        <taxon>Gossypium</taxon>
    </lineage>
</organism>
<gene>
    <name evidence="2" type="ORF">GOBAR_AA09337</name>
</gene>
<evidence type="ECO:0000256" key="1">
    <source>
        <dbReference type="SAM" id="Phobius"/>
    </source>
</evidence>
<reference evidence="2 3" key="1">
    <citation type="submission" date="2015-01" db="EMBL/GenBank/DDBJ databases">
        <title>Genome of allotetraploid Gossypium barbadense reveals genomic plasticity and fiber elongation in cotton evolution.</title>
        <authorList>
            <person name="Chen X."/>
            <person name="Liu X."/>
            <person name="Zhao B."/>
            <person name="Zheng H."/>
            <person name="Hu Y."/>
            <person name="Lu G."/>
            <person name="Yang C."/>
            <person name="Chen J."/>
            <person name="Shan C."/>
            <person name="Zhang L."/>
            <person name="Zhou Y."/>
            <person name="Wang L."/>
            <person name="Guo W."/>
            <person name="Bai Y."/>
            <person name="Ruan J."/>
            <person name="Shangguan X."/>
            <person name="Mao Y."/>
            <person name="Jiang J."/>
            <person name="Zhu Y."/>
            <person name="Lei J."/>
            <person name="Kang H."/>
            <person name="Chen S."/>
            <person name="He X."/>
            <person name="Wang R."/>
            <person name="Wang Y."/>
            <person name="Chen J."/>
            <person name="Wang L."/>
            <person name="Yu S."/>
            <person name="Wang B."/>
            <person name="Wei J."/>
            <person name="Song S."/>
            <person name="Lu X."/>
            <person name="Gao Z."/>
            <person name="Gu W."/>
            <person name="Deng X."/>
            <person name="Ma D."/>
            <person name="Wang S."/>
            <person name="Liang W."/>
            <person name="Fang L."/>
            <person name="Cai C."/>
            <person name="Zhu X."/>
            <person name="Zhou B."/>
            <person name="Zhang Y."/>
            <person name="Chen Z."/>
            <person name="Xu S."/>
            <person name="Zhu R."/>
            <person name="Wang S."/>
            <person name="Zhang T."/>
            <person name="Zhao G."/>
        </authorList>
    </citation>
    <scope>NUCLEOTIDE SEQUENCE [LARGE SCALE GENOMIC DNA]</scope>
    <source>
        <strain evidence="3">cv. Xinhai21</strain>
        <tissue evidence="2">Leaf</tissue>
    </source>
</reference>
<feature type="transmembrane region" description="Helical" evidence="1">
    <location>
        <begin position="25"/>
        <end position="46"/>
    </location>
</feature>
<sequence length="101" mass="11138">MVKAVGCLIGVGNGGFGFWFDSGPFLFFLLVEFVVGFSIGLCSLAAGCCKRAMEMVELGELRRLLFRDGAYNGALAWDFGEAGVCSRVVDGICRQRVWWWQ</sequence>
<evidence type="ECO:0008006" key="4">
    <source>
        <dbReference type="Google" id="ProtNLM"/>
    </source>
</evidence>
<proteinExistence type="predicted"/>
<evidence type="ECO:0000313" key="3">
    <source>
        <dbReference type="Proteomes" id="UP000239757"/>
    </source>
</evidence>
<keyword evidence="1" id="KW-1133">Transmembrane helix</keyword>
<keyword evidence="1" id="KW-0472">Membrane</keyword>
<dbReference type="Proteomes" id="UP000239757">
    <property type="component" value="Unassembled WGS sequence"/>
</dbReference>
<evidence type="ECO:0000313" key="2">
    <source>
        <dbReference type="EMBL" id="PPS11307.1"/>
    </source>
</evidence>
<dbReference type="OrthoDB" id="10296329at2759"/>